<protein>
    <submittedName>
        <fullName evidence="3">YCII-related domain protein</fullName>
    </submittedName>
</protein>
<evidence type="ECO:0000313" key="4">
    <source>
        <dbReference type="Proteomes" id="UP000318437"/>
    </source>
</evidence>
<reference evidence="3 4" key="1">
    <citation type="submission" date="2019-02" db="EMBL/GenBank/DDBJ databases">
        <title>Deep-cultivation of Planctomycetes and their phenomic and genomic characterization uncovers novel biology.</title>
        <authorList>
            <person name="Wiegand S."/>
            <person name="Jogler M."/>
            <person name="Boedeker C."/>
            <person name="Pinto D."/>
            <person name="Vollmers J."/>
            <person name="Rivas-Marin E."/>
            <person name="Kohn T."/>
            <person name="Peeters S.H."/>
            <person name="Heuer A."/>
            <person name="Rast P."/>
            <person name="Oberbeckmann S."/>
            <person name="Bunk B."/>
            <person name="Jeske O."/>
            <person name="Meyerdierks A."/>
            <person name="Storesund J.E."/>
            <person name="Kallscheuer N."/>
            <person name="Luecker S."/>
            <person name="Lage O.M."/>
            <person name="Pohl T."/>
            <person name="Merkel B.J."/>
            <person name="Hornburger P."/>
            <person name="Mueller R.-W."/>
            <person name="Bruemmer F."/>
            <person name="Labrenz M."/>
            <person name="Spormann A.M."/>
            <person name="Op Den Camp H."/>
            <person name="Overmann J."/>
            <person name="Amann R."/>
            <person name="Jetten M.S.M."/>
            <person name="Mascher T."/>
            <person name="Medema M.H."/>
            <person name="Devos D.P."/>
            <person name="Kaster A.-K."/>
            <person name="Ovreas L."/>
            <person name="Rohde M."/>
            <person name="Galperin M.Y."/>
            <person name="Jogler C."/>
        </authorList>
    </citation>
    <scope>NUCLEOTIDE SEQUENCE [LARGE SCALE GENOMIC DNA]</scope>
    <source>
        <strain evidence="3 4">Pla144</strain>
    </source>
</reference>
<dbReference type="PANTHER" id="PTHR35174">
    <property type="entry name" value="BLL7171 PROTEIN-RELATED"/>
    <property type="match status" value="1"/>
</dbReference>
<dbReference type="SUPFAM" id="SSF54909">
    <property type="entry name" value="Dimeric alpha+beta barrel"/>
    <property type="match status" value="1"/>
</dbReference>
<dbReference type="EMBL" id="SJPS01000001">
    <property type="protein sequence ID" value="TWU29273.1"/>
    <property type="molecule type" value="Genomic_DNA"/>
</dbReference>
<dbReference type="Proteomes" id="UP000318437">
    <property type="component" value="Unassembled WGS sequence"/>
</dbReference>
<dbReference type="PANTHER" id="PTHR35174:SF3">
    <property type="entry name" value="BLL7171 PROTEIN"/>
    <property type="match status" value="1"/>
</dbReference>
<comment type="caution">
    <text evidence="3">The sequence shown here is derived from an EMBL/GenBank/DDBJ whole genome shotgun (WGS) entry which is preliminary data.</text>
</comment>
<accession>A0A5C6CWB8</accession>
<keyword evidence="4" id="KW-1185">Reference proteome</keyword>
<dbReference type="RefSeq" id="WP_197530271.1">
    <property type="nucleotide sequence ID" value="NZ_SJPS01000001.1"/>
</dbReference>
<organism evidence="3 4">
    <name type="scientific">Bythopirellula polymerisocia</name>
    <dbReference type="NCBI Taxonomy" id="2528003"/>
    <lineage>
        <taxon>Bacteria</taxon>
        <taxon>Pseudomonadati</taxon>
        <taxon>Planctomycetota</taxon>
        <taxon>Planctomycetia</taxon>
        <taxon>Pirellulales</taxon>
        <taxon>Lacipirellulaceae</taxon>
        <taxon>Bythopirellula</taxon>
    </lineage>
</organism>
<feature type="domain" description="YCII-related" evidence="2">
    <location>
        <begin position="1"/>
        <end position="111"/>
    </location>
</feature>
<gene>
    <name evidence="3" type="ORF">Pla144_00490</name>
</gene>
<dbReference type="Pfam" id="PF03795">
    <property type="entry name" value="YCII"/>
    <property type="match status" value="1"/>
</dbReference>
<proteinExistence type="inferred from homology"/>
<dbReference type="Gene3D" id="3.30.70.1060">
    <property type="entry name" value="Dimeric alpha+beta barrel"/>
    <property type="match status" value="1"/>
</dbReference>
<evidence type="ECO:0000256" key="1">
    <source>
        <dbReference type="ARBA" id="ARBA00007689"/>
    </source>
</evidence>
<evidence type="ECO:0000313" key="3">
    <source>
        <dbReference type="EMBL" id="TWU29273.1"/>
    </source>
</evidence>
<sequence>MLLCYDDEQAWQQAGEAAYKEAIQEAIQLTHQLHEKGQYILSAPLHPVATATSVRVRDGKKVVTDGPFAETREVLGGFHLIDVKDISEAIEIASRHPGARLGTVEVRPVEELAGLPVLD</sequence>
<dbReference type="AlphaFoldDB" id="A0A5C6CWB8"/>
<evidence type="ECO:0000259" key="2">
    <source>
        <dbReference type="Pfam" id="PF03795"/>
    </source>
</evidence>
<name>A0A5C6CWB8_9BACT</name>
<comment type="similarity">
    <text evidence="1">Belongs to the YciI family.</text>
</comment>
<dbReference type="InterPro" id="IPR011008">
    <property type="entry name" value="Dimeric_a/b-barrel"/>
</dbReference>
<dbReference type="InterPro" id="IPR005545">
    <property type="entry name" value="YCII"/>
</dbReference>